<feature type="transmembrane region" description="Helical" evidence="2">
    <location>
        <begin position="12"/>
        <end position="30"/>
    </location>
</feature>
<dbReference type="AlphaFoldDB" id="A0A1Y5T380"/>
<name>A0A1Y5T380_9PROT</name>
<sequence length="160" mass="17686">MRTTPDRIRHAISFEIIGLVIVTPLGASAFDTPLDVIGVVAIVSASIATAWNYLYNLLFDHAMLRLVGSLRKTIPIRVLHAVLFEGGLLIVLMPFIAWYLGVSWLDALLVDVSFAAFYLLYAFVFNWAYDVVFPLPPRNSESGPDDHGYGDRQSADRAGS</sequence>
<dbReference type="OrthoDB" id="1631120at2"/>
<dbReference type="Pfam" id="PF05232">
    <property type="entry name" value="BTP"/>
    <property type="match status" value="2"/>
</dbReference>
<evidence type="ECO:0000313" key="5">
    <source>
        <dbReference type="Proteomes" id="UP000193200"/>
    </source>
</evidence>
<feature type="region of interest" description="Disordered" evidence="1">
    <location>
        <begin position="140"/>
        <end position="160"/>
    </location>
</feature>
<dbReference type="Proteomes" id="UP000193200">
    <property type="component" value="Unassembled WGS sequence"/>
</dbReference>
<feature type="transmembrane region" description="Helical" evidence="2">
    <location>
        <begin position="78"/>
        <end position="101"/>
    </location>
</feature>
<feature type="transmembrane region" description="Helical" evidence="2">
    <location>
        <begin position="107"/>
        <end position="129"/>
    </location>
</feature>
<keyword evidence="2" id="KW-0472">Membrane</keyword>
<protein>
    <submittedName>
        <fullName evidence="4">Bacterial Transmembrane Pair family protein</fullName>
    </submittedName>
</protein>
<organism evidence="4 5">
    <name type="scientific">Oceanibacterium hippocampi</name>
    <dbReference type="NCBI Taxonomy" id="745714"/>
    <lineage>
        <taxon>Bacteria</taxon>
        <taxon>Pseudomonadati</taxon>
        <taxon>Pseudomonadota</taxon>
        <taxon>Alphaproteobacteria</taxon>
        <taxon>Sneathiellales</taxon>
        <taxon>Sneathiellaceae</taxon>
        <taxon>Oceanibacterium</taxon>
    </lineage>
</organism>
<evidence type="ECO:0000256" key="2">
    <source>
        <dbReference type="SAM" id="Phobius"/>
    </source>
</evidence>
<accession>A0A1Y5T380</accession>
<evidence type="ECO:0000256" key="1">
    <source>
        <dbReference type="SAM" id="MobiDB-lite"/>
    </source>
</evidence>
<proteinExistence type="predicted"/>
<keyword evidence="5" id="KW-1185">Reference proteome</keyword>
<dbReference type="RefSeq" id="WP_085884437.1">
    <property type="nucleotide sequence ID" value="NZ_FWFR01000002.1"/>
</dbReference>
<feature type="domain" description="Chlorhexidine efflux transporter" evidence="3">
    <location>
        <begin position="2"/>
        <end position="65"/>
    </location>
</feature>
<feature type="transmembrane region" description="Helical" evidence="2">
    <location>
        <begin position="36"/>
        <end position="58"/>
    </location>
</feature>
<dbReference type="NCBIfam" id="NF033664">
    <property type="entry name" value="PACE_transport"/>
    <property type="match status" value="1"/>
</dbReference>
<gene>
    <name evidence="4" type="ORF">OCH7691_02334</name>
</gene>
<keyword evidence="2 4" id="KW-0812">Transmembrane</keyword>
<dbReference type="InterPro" id="IPR058208">
    <property type="entry name" value="PACE"/>
</dbReference>
<dbReference type="InterPro" id="IPR007896">
    <property type="entry name" value="BTP_bacteria"/>
</dbReference>
<feature type="domain" description="Chlorhexidine efflux transporter" evidence="3">
    <location>
        <begin position="72"/>
        <end position="134"/>
    </location>
</feature>
<reference evidence="4 5" key="1">
    <citation type="submission" date="2017-03" db="EMBL/GenBank/DDBJ databases">
        <authorList>
            <person name="Afonso C.L."/>
            <person name="Miller P.J."/>
            <person name="Scott M.A."/>
            <person name="Spackman E."/>
            <person name="Goraichik I."/>
            <person name="Dimitrov K.M."/>
            <person name="Suarez D.L."/>
            <person name="Swayne D.E."/>
        </authorList>
    </citation>
    <scope>NUCLEOTIDE SEQUENCE [LARGE SCALE GENOMIC DNA]</scope>
    <source>
        <strain evidence="4 5">CECT 7691</strain>
    </source>
</reference>
<dbReference type="InParanoid" id="A0A1Y5T380"/>
<evidence type="ECO:0000313" key="4">
    <source>
        <dbReference type="EMBL" id="SLN54764.1"/>
    </source>
</evidence>
<keyword evidence="2" id="KW-1133">Transmembrane helix</keyword>
<dbReference type="EMBL" id="FWFR01000002">
    <property type="protein sequence ID" value="SLN54764.1"/>
    <property type="molecule type" value="Genomic_DNA"/>
</dbReference>
<evidence type="ECO:0000259" key="3">
    <source>
        <dbReference type="Pfam" id="PF05232"/>
    </source>
</evidence>
<feature type="compositionally biased region" description="Basic and acidic residues" evidence="1">
    <location>
        <begin position="144"/>
        <end position="160"/>
    </location>
</feature>